<dbReference type="RefSeq" id="WP_379728388.1">
    <property type="nucleotide sequence ID" value="NZ_JBHRYJ010000003.1"/>
</dbReference>
<reference evidence="2" key="1">
    <citation type="journal article" date="2019" name="Int. J. Syst. Evol. Microbiol.">
        <title>The Global Catalogue of Microorganisms (GCM) 10K type strain sequencing project: providing services to taxonomists for standard genome sequencing and annotation.</title>
        <authorList>
            <consortium name="The Broad Institute Genomics Platform"/>
            <consortium name="The Broad Institute Genome Sequencing Center for Infectious Disease"/>
            <person name="Wu L."/>
            <person name="Ma J."/>
        </authorList>
    </citation>
    <scope>NUCLEOTIDE SEQUENCE [LARGE SCALE GENOMIC DNA]</scope>
    <source>
        <strain evidence="2">KCTC 42182</strain>
    </source>
</reference>
<organism evidence="1 2">
    <name type="scientific">Ferrovibrio xuzhouensis</name>
    <dbReference type="NCBI Taxonomy" id="1576914"/>
    <lineage>
        <taxon>Bacteria</taxon>
        <taxon>Pseudomonadati</taxon>
        <taxon>Pseudomonadota</taxon>
        <taxon>Alphaproteobacteria</taxon>
        <taxon>Rhodospirillales</taxon>
        <taxon>Rhodospirillaceae</taxon>
        <taxon>Ferrovibrio</taxon>
    </lineage>
</organism>
<keyword evidence="2" id="KW-1185">Reference proteome</keyword>
<dbReference type="EMBL" id="JBHRYJ010000003">
    <property type="protein sequence ID" value="MFC3677013.1"/>
    <property type="molecule type" value="Genomic_DNA"/>
</dbReference>
<accession>A0ABV7VHP9</accession>
<gene>
    <name evidence="1" type="ORF">ACFOOQ_15755</name>
</gene>
<evidence type="ECO:0000313" key="2">
    <source>
        <dbReference type="Proteomes" id="UP001595711"/>
    </source>
</evidence>
<protein>
    <submittedName>
        <fullName evidence="1">Uncharacterized protein</fullName>
    </submittedName>
</protein>
<sequence length="222" mass="24449">MLVVMGDRYFHPRHPNLELLLRRSPDFAYAGIGHNGGPPLDMSFRGWAWRRALGKVWETPPREIALRRLARAEKLGLGYRDYTAALLDTGCHLSAAILPLHYLLAGAGLQANPHVAAHVARFGGRLLLLVDEAAFGPLDRAARKALASRIAALGIVADLLVLPFRLDEGDRQRGRRLRRLLATKGVQRHEIFMLGSTAADLALARETNLGTFVPLARWFAGA</sequence>
<evidence type="ECO:0000313" key="1">
    <source>
        <dbReference type="EMBL" id="MFC3677013.1"/>
    </source>
</evidence>
<comment type="caution">
    <text evidence="1">The sequence shown here is derived from an EMBL/GenBank/DDBJ whole genome shotgun (WGS) entry which is preliminary data.</text>
</comment>
<dbReference type="Proteomes" id="UP001595711">
    <property type="component" value="Unassembled WGS sequence"/>
</dbReference>
<name>A0ABV7VHP9_9PROT</name>
<proteinExistence type="predicted"/>